<keyword evidence="2" id="KW-0378">Hydrolase</keyword>
<evidence type="ECO:0000313" key="6">
    <source>
        <dbReference type="Proteomes" id="UP000239297"/>
    </source>
</evidence>
<dbReference type="Gene3D" id="2.60.40.10">
    <property type="entry name" value="Immunoglobulins"/>
    <property type="match status" value="3"/>
</dbReference>
<dbReference type="Pfam" id="PF03372">
    <property type="entry name" value="Exo_endo_phos"/>
    <property type="match status" value="1"/>
</dbReference>
<dbReference type="Proteomes" id="UP000239297">
    <property type="component" value="Unassembled WGS sequence"/>
</dbReference>
<dbReference type="Pfam" id="PF00041">
    <property type="entry name" value="fn3"/>
    <property type="match status" value="3"/>
</dbReference>
<feature type="domain" description="Fibronectin type-III" evidence="4">
    <location>
        <begin position="269"/>
        <end position="359"/>
    </location>
</feature>
<dbReference type="GO" id="GO:0016798">
    <property type="term" value="F:hydrolase activity, acting on glycosyl bonds"/>
    <property type="evidence" value="ECO:0007669"/>
    <property type="project" value="UniProtKB-KW"/>
</dbReference>
<evidence type="ECO:0000259" key="4">
    <source>
        <dbReference type="PROSITE" id="PS50853"/>
    </source>
</evidence>
<evidence type="ECO:0000313" key="5">
    <source>
        <dbReference type="EMBL" id="PPB50568.1"/>
    </source>
</evidence>
<dbReference type="PANTHER" id="PTHR46708">
    <property type="entry name" value="TENASCIN"/>
    <property type="match status" value="1"/>
</dbReference>
<dbReference type="EMBL" id="PRKW01000001">
    <property type="protein sequence ID" value="PPB50568.1"/>
    <property type="molecule type" value="Genomic_DNA"/>
</dbReference>
<keyword evidence="1" id="KW-0677">Repeat</keyword>
<dbReference type="InterPro" id="IPR003961">
    <property type="entry name" value="FN3_dom"/>
</dbReference>
<dbReference type="InterPro" id="IPR036116">
    <property type="entry name" value="FN3_sf"/>
</dbReference>
<dbReference type="InterPro" id="IPR005135">
    <property type="entry name" value="Endo/exonuclease/phosphatase"/>
</dbReference>
<evidence type="ECO:0000256" key="3">
    <source>
        <dbReference type="ARBA" id="ARBA00023326"/>
    </source>
</evidence>
<keyword evidence="3" id="KW-0624">Polysaccharide degradation</keyword>
<dbReference type="AlphaFoldDB" id="A0A2S5J169"/>
<dbReference type="PROSITE" id="PS50853">
    <property type="entry name" value="FN3"/>
    <property type="match status" value="3"/>
</dbReference>
<dbReference type="CDD" id="cd00063">
    <property type="entry name" value="FN3"/>
    <property type="match status" value="3"/>
</dbReference>
<keyword evidence="3" id="KW-0119">Carbohydrate metabolism</keyword>
<reference evidence="5 6" key="1">
    <citation type="journal article" date="2014" name="Int. J. Syst. Evol. Microbiol.">
        <title>Arthrobacter pityocampae sp. nov., isolated from Thaumetopoea pityocampa (Lep., Thaumetopoeidae).</title>
        <authorList>
            <person name="Ince I.A."/>
            <person name="Demirbag Z."/>
            <person name="Kati H."/>
        </authorList>
    </citation>
    <scope>NUCLEOTIDE SEQUENCE [LARGE SCALE GENOMIC DNA]</scope>
    <source>
        <strain evidence="5 6">Tp2</strain>
    </source>
</reference>
<dbReference type="OrthoDB" id="4921630at2"/>
<sequence length="680" mass="74400">MLIHTPWFLHVSLRSIWRASGIPSPRGIMKSPFSVATVLARAIRFLSALLILLLIAGAQSAAAAPLVSAPSIVQATGTAPSGLASPSQELTSIKLTWNAWNNAPRYRIQFSTKPDMSGATYYRYGTTSATITGLTKNTTYYFRVRALDSDNSTALSPYSDAVKVSTKTDSLSPTGLKFTEQSEFGIKLAWNAWNNAPRYRIQFSTKPDMSGATYYRYYTTTADIRGLTPNTTYYFRVSAISADGTTSLSPYSSAITAKTTAAAPTATPAPTGLKFTEQSEFGIKLAWNAWNNAPRYRIQFSTKPDMSGATYYRYYTTTADIRGLTPNTTYYFRVSAISADGTTSLSPYSSAITAKTSPTLVLPPINNPLRVASYNVKCANCFAGDPNELPWADRRATVVSTIKAQLPDVLAVQEASQGWLKDDSRPGGISQFEDLAERLVASGAPYKLTNTKRNNCVNQATPTNCVYQYQGASQGTKLLFNGTTVDLLNEGSLALPALTGQENDRYVAWATFRQKTTGKKFLVANAHLQLGSGEEYQALRDRQTRSMLAEIKLRNPEDLPVLITGDLNSHKWTSPSNVPYDVITAAGYVDPLGNTYATDLPSSGATVEHRIGTFYDSFNAFKRLANARNDYGNGTYLDYIFTSKMRVSEWETVVNVDSAGNFIGVIPSDHNMIRVDVELP</sequence>
<name>A0A2S5J169_9MICC</name>
<feature type="domain" description="Fibronectin type-III" evidence="4">
    <location>
        <begin position="172"/>
        <end position="262"/>
    </location>
</feature>
<dbReference type="InterPro" id="IPR036691">
    <property type="entry name" value="Endo/exonu/phosph_ase_sf"/>
</dbReference>
<keyword evidence="2" id="KW-0326">Glycosidase</keyword>
<accession>A0A2S5J169</accession>
<dbReference type="GO" id="GO:0000272">
    <property type="term" value="P:polysaccharide catabolic process"/>
    <property type="evidence" value="ECO:0007669"/>
    <property type="project" value="UniProtKB-KW"/>
</dbReference>
<dbReference type="SMART" id="SM00060">
    <property type="entry name" value="FN3"/>
    <property type="match status" value="3"/>
</dbReference>
<dbReference type="SUPFAM" id="SSF49265">
    <property type="entry name" value="Fibronectin type III"/>
    <property type="match status" value="2"/>
</dbReference>
<protein>
    <recommendedName>
        <fullName evidence="4">Fibronectin type-III domain-containing protein</fullName>
    </recommendedName>
</protein>
<dbReference type="Gene3D" id="3.60.10.10">
    <property type="entry name" value="Endonuclease/exonuclease/phosphatase"/>
    <property type="match status" value="1"/>
</dbReference>
<organism evidence="5 6">
    <name type="scientific">Arthrobacter pityocampae</name>
    <dbReference type="NCBI Taxonomy" id="547334"/>
    <lineage>
        <taxon>Bacteria</taxon>
        <taxon>Bacillati</taxon>
        <taxon>Actinomycetota</taxon>
        <taxon>Actinomycetes</taxon>
        <taxon>Micrococcales</taxon>
        <taxon>Micrococcaceae</taxon>
        <taxon>Arthrobacter</taxon>
    </lineage>
</organism>
<dbReference type="PANTHER" id="PTHR46708:SF2">
    <property type="entry name" value="FIBRONECTIN TYPE-III DOMAIN-CONTAINING PROTEIN"/>
    <property type="match status" value="1"/>
</dbReference>
<dbReference type="InterPro" id="IPR050991">
    <property type="entry name" value="ECM_Regulatory_Proteins"/>
</dbReference>
<comment type="caution">
    <text evidence="5">The sequence shown here is derived from an EMBL/GenBank/DDBJ whole genome shotgun (WGS) entry which is preliminary data.</text>
</comment>
<evidence type="ECO:0000256" key="2">
    <source>
        <dbReference type="ARBA" id="ARBA00023295"/>
    </source>
</evidence>
<feature type="domain" description="Fibronectin type-III" evidence="4">
    <location>
        <begin position="79"/>
        <end position="169"/>
    </location>
</feature>
<dbReference type="InterPro" id="IPR013783">
    <property type="entry name" value="Ig-like_fold"/>
</dbReference>
<keyword evidence="6" id="KW-1185">Reference proteome</keyword>
<dbReference type="SUPFAM" id="SSF56219">
    <property type="entry name" value="DNase I-like"/>
    <property type="match status" value="1"/>
</dbReference>
<proteinExistence type="predicted"/>
<evidence type="ECO:0000256" key="1">
    <source>
        <dbReference type="ARBA" id="ARBA00022737"/>
    </source>
</evidence>
<gene>
    <name evidence="5" type="ORF">C4K88_01365</name>
</gene>